<evidence type="ECO:0000313" key="3">
    <source>
        <dbReference type="Proteomes" id="UP000595437"/>
    </source>
</evidence>
<keyword evidence="3" id="KW-1185">Reference proteome</keyword>
<protein>
    <submittedName>
        <fullName evidence="2">Uncharacterized protein</fullName>
    </submittedName>
</protein>
<evidence type="ECO:0000313" key="2">
    <source>
        <dbReference type="EMBL" id="QQP37815.1"/>
    </source>
</evidence>
<feature type="region of interest" description="Disordered" evidence="1">
    <location>
        <begin position="97"/>
        <end position="116"/>
    </location>
</feature>
<feature type="non-terminal residue" evidence="2">
    <location>
        <position position="116"/>
    </location>
</feature>
<gene>
    <name evidence="2" type="ORF">FKW44_018213</name>
</gene>
<dbReference type="OrthoDB" id="10538893at2759"/>
<dbReference type="EMBL" id="CP045901">
    <property type="protein sequence ID" value="QQP37815.1"/>
    <property type="molecule type" value="Genomic_DNA"/>
</dbReference>
<dbReference type="AlphaFoldDB" id="A0A7T8GUM3"/>
<name>A0A7T8GUM3_CALRO</name>
<feature type="non-terminal residue" evidence="2">
    <location>
        <position position="1"/>
    </location>
</feature>
<organism evidence="2 3">
    <name type="scientific">Caligus rogercresseyi</name>
    <name type="common">Sea louse</name>
    <dbReference type="NCBI Taxonomy" id="217165"/>
    <lineage>
        <taxon>Eukaryota</taxon>
        <taxon>Metazoa</taxon>
        <taxon>Ecdysozoa</taxon>
        <taxon>Arthropoda</taxon>
        <taxon>Crustacea</taxon>
        <taxon>Multicrustacea</taxon>
        <taxon>Hexanauplia</taxon>
        <taxon>Copepoda</taxon>
        <taxon>Siphonostomatoida</taxon>
        <taxon>Caligidae</taxon>
        <taxon>Caligus</taxon>
    </lineage>
</organism>
<feature type="compositionally biased region" description="Pro residues" evidence="1">
    <location>
        <begin position="106"/>
        <end position="116"/>
    </location>
</feature>
<sequence length="116" mass="13531">KKELLKALEENEKLIQQRLGKSAPTEIKLDLELERLTKRLSVIKDELDKIRAKKQDEVMPLHVRSMDLQERLRNLDTQLNSITFDLNFLSEKKGNDLDAEFSANPPYNPDYPPPYP</sequence>
<proteinExistence type="predicted"/>
<reference evidence="3" key="1">
    <citation type="submission" date="2021-01" db="EMBL/GenBank/DDBJ databases">
        <title>Caligus Genome Assembly.</title>
        <authorList>
            <person name="Gallardo-Escarate C."/>
        </authorList>
    </citation>
    <scope>NUCLEOTIDE SEQUENCE [LARGE SCALE GENOMIC DNA]</scope>
</reference>
<dbReference type="Proteomes" id="UP000595437">
    <property type="component" value="Chromosome 12"/>
</dbReference>
<evidence type="ECO:0000256" key="1">
    <source>
        <dbReference type="SAM" id="MobiDB-lite"/>
    </source>
</evidence>
<accession>A0A7T8GUM3</accession>